<dbReference type="Pfam" id="PF22638">
    <property type="entry name" value="FlgK_D1"/>
    <property type="match status" value="2"/>
</dbReference>
<keyword evidence="10" id="KW-0966">Cell projection</keyword>
<keyword evidence="5" id="KW-0964">Secreted</keyword>
<name>A0A7M3MCV7_9BACT</name>
<dbReference type="InterPro" id="IPR001444">
    <property type="entry name" value="Flag_bb_rod_N"/>
</dbReference>
<dbReference type="Pfam" id="PF06429">
    <property type="entry name" value="Flg_bbr_C"/>
    <property type="match status" value="1"/>
</dbReference>
<comment type="subcellular location">
    <subcellularLocation>
        <location evidence="1">Bacterial flagellum</location>
    </subcellularLocation>
    <subcellularLocation>
        <location evidence="2">Secreted</location>
    </subcellularLocation>
</comment>
<keyword evidence="11" id="KW-1185">Reference proteome</keyword>
<dbReference type="EMBL" id="QMIE01000013">
    <property type="protein sequence ID" value="TVM15938.1"/>
    <property type="molecule type" value="Genomic_DNA"/>
</dbReference>
<dbReference type="GO" id="GO:0044780">
    <property type="term" value="P:bacterial-type flagellum assembly"/>
    <property type="evidence" value="ECO:0007669"/>
    <property type="project" value="InterPro"/>
</dbReference>
<feature type="domain" description="Flagellar hook-associated protein FlgK helical" evidence="9">
    <location>
        <begin position="95"/>
        <end position="245"/>
    </location>
</feature>
<dbReference type="NCBIfam" id="TIGR02492">
    <property type="entry name" value="flgK_ends"/>
    <property type="match status" value="1"/>
</dbReference>
<feature type="domain" description="Flagellar basal body rod protein N-terminal" evidence="7">
    <location>
        <begin position="9"/>
        <end position="35"/>
    </location>
</feature>
<sequence length="694" mass="73285">MINSLLSLGEQALMNAQVGISVTGNNIANIDTAGYARRTVTYATNGSISVNGVSIGTGASVEQIRRNYDTLLESSYLAANSQSAAWAAMAKTLYNVESLFNQSDNYGVSTALDTFLNSLAALEDTPRDAAARQELLSYAETLVDSLAIIDASLKDSLASLEKDVASGVVEANALMKQIAQLNADITRHPDNLELQDQRDTAIRALSDLVDVQVLREDDTNVTVLTTSGQPLVDGIHAYELSWEQPQVQTDLIAGSDFDGALYFSGTSSDELLVQFTSAGPADGSASAATFRVSMDGGNTWLTDEDGAIMEFRAGGYDDRVEVAGVELWFGQSHDSSATATTDISAKDSFSVMPKYGLYWHATTGGKVNITPIEGNGANNRLSGGKLAGLITARDEGILAYAEELDALAHELIWQMNFQHSQGAGLEHYVATTASYQTKDTTAPLAASSLPYASRLQSGGLAFAFYNESTGESLGVESLDFSTVTPGTATFDPETHSLQDVVDAINASFPGLLQASIQDGRLQLSAEDGVEFEFAGDSSGLLAALGLNTFFSGSDVSNMAIDSRVATNTNRINAAVVDGSGAVAAGDNSNALALAALADKSVTLDCLHSSTSQSIAEHLHALTAKVGADTDTAARNYTLTSTLAADLNARQEEVAGVSMDEELTNLMRYQQAYQAASRLIQTTSEMFDTLMSLKS</sequence>
<evidence type="ECO:0000256" key="4">
    <source>
        <dbReference type="ARBA" id="ARBA00016244"/>
    </source>
</evidence>
<accession>A0A7M3MCV7</accession>
<dbReference type="SUPFAM" id="SSF64518">
    <property type="entry name" value="Phase 1 flagellin"/>
    <property type="match status" value="1"/>
</dbReference>
<feature type="domain" description="Flagellar basal-body/hook protein C-terminal" evidence="8">
    <location>
        <begin position="652"/>
        <end position="692"/>
    </location>
</feature>
<dbReference type="AlphaFoldDB" id="A0A7M3MCV7"/>
<dbReference type="OrthoDB" id="9802553at2"/>
<evidence type="ECO:0000256" key="1">
    <source>
        <dbReference type="ARBA" id="ARBA00004365"/>
    </source>
</evidence>
<dbReference type="PANTHER" id="PTHR30033:SF1">
    <property type="entry name" value="FLAGELLAR HOOK-ASSOCIATED PROTEIN 1"/>
    <property type="match status" value="1"/>
</dbReference>
<dbReference type="PANTHER" id="PTHR30033">
    <property type="entry name" value="FLAGELLAR HOOK-ASSOCIATED PROTEIN 1"/>
    <property type="match status" value="1"/>
</dbReference>
<evidence type="ECO:0000256" key="6">
    <source>
        <dbReference type="ARBA" id="ARBA00023143"/>
    </source>
</evidence>
<keyword evidence="6" id="KW-0975">Bacterial flagellum</keyword>
<evidence type="ECO:0000256" key="2">
    <source>
        <dbReference type="ARBA" id="ARBA00004613"/>
    </source>
</evidence>
<dbReference type="Proteomes" id="UP000448292">
    <property type="component" value="Unassembled WGS sequence"/>
</dbReference>
<evidence type="ECO:0000259" key="7">
    <source>
        <dbReference type="Pfam" id="PF00460"/>
    </source>
</evidence>
<dbReference type="RefSeq" id="WP_144303718.1">
    <property type="nucleotide sequence ID" value="NZ_QMIE01000013.1"/>
</dbReference>
<proteinExistence type="inferred from homology"/>
<keyword evidence="10" id="KW-0282">Flagellum</keyword>
<dbReference type="InterPro" id="IPR002371">
    <property type="entry name" value="FlgK"/>
</dbReference>
<comment type="similarity">
    <text evidence="3">Belongs to the flagella basal body rod proteins family.</text>
</comment>
<dbReference type="InterPro" id="IPR010930">
    <property type="entry name" value="Flg_bb/hook_C_dom"/>
</dbReference>
<evidence type="ECO:0000259" key="8">
    <source>
        <dbReference type="Pfam" id="PF06429"/>
    </source>
</evidence>
<gene>
    <name evidence="10" type="primary">flgK</name>
    <name evidence="10" type="ORF">DPQ33_13290</name>
</gene>
<evidence type="ECO:0000259" key="9">
    <source>
        <dbReference type="Pfam" id="PF22638"/>
    </source>
</evidence>
<dbReference type="PROSITE" id="PS00588">
    <property type="entry name" value="FLAGELLA_BB_ROD"/>
    <property type="match status" value="1"/>
</dbReference>
<evidence type="ECO:0000256" key="5">
    <source>
        <dbReference type="ARBA" id="ARBA00022525"/>
    </source>
</evidence>
<comment type="caution">
    <text evidence="10">The sequence shown here is derived from an EMBL/GenBank/DDBJ whole genome shotgun (WGS) entry which is preliminary data.</text>
</comment>
<feature type="domain" description="Flagellar hook-associated protein FlgK helical" evidence="9">
    <location>
        <begin position="374"/>
        <end position="426"/>
    </location>
</feature>
<evidence type="ECO:0000313" key="10">
    <source>
        <dbReference type="EMBL" id="TVM15938.1"/>
    </source>
</evidence>
<protein>
    <recommendedName>
        <fullName evidence="4">Flagellar hook-associated protein 1</fullName>
    </recommendedName>
</protein>
<keyword evidence="10" id="KW-0969">Cilium</keyword>
<evidence type="ECO:0000313" key="11">
    <source>
        <dbReference type="Proteomes" id="UP000448292"/>
    </source>
</evidence>
<dbReference type="Pfam" id="PF00460">
    <property type="entry name" value="Flg_bb_rod"/>
    <property type="match status" value="1"/>
</dbReference>
<evidence type="ECO:0000256" key="3">
    <source>
        <dbReference type="ARBA" id="ARBA00009677"/>
    </source>
</evidence>
<organism evidence="10 11">
    <name type="scientific">Oceanidesulfovibrio indonesiensis</name>
    <dbReference type="NCBI Taxonomy" id="54767"/>
    <lineage>
        <taxon>Bacteria</taxon>
        <taxon>Pseudomonadati</taxon>
        <taxon>Thermodesulfobacteriota</taxon>
        <taxon>Desulfovibrionia</taxon>
        <taxon>Desulfovibrionales</taxon>
        <taxon>Desulfovibrionaceae</taxon>
        <taxon>Oceanidesulfovibrio</taxon>
    </lineage>
</organism>
<dbReference type="PRINTS" id="PR01005">
    <property type="entry name" value="FLGHOOKAP1"/>
</dbReference>
<dbReference type="GO" id="GO:0005198">
    <property type="term" value="F:structural molecule activity"/>
    <property type="evidence" value="ECO:0007669"/>
    <property type="project" value="InterPro"/>
</dbReference>
<reference evidence="10 11" key="1">
    <citation type="submission" date="2018-06" db="EMBL/GenBank/DDBJ databases">
        <title>Complete genome of Desulfovibrio indonesiensis P37SLT.</title>
        <authorList>
            <person name="Crispim J.S."/>
            <person name="Vidigal P.M.P."/>
            <person name="Silva L.C.F."/>
            <person name="Laguardia C.N."/>
            <person name="Araujo L.C."/>
            <person name="Dias R.S."/>
            <person name="Sousa M.P."/>
            <person name="Paula S.O."/>
            <person name="Silva C."/>
        </authorList>
    </citation>
    <scope>NUCLEOTIDE SEQUENCE [LARGE SCALE GENOMIC DNA]</scope>
    <source>
        <strain evidence="10 11">P37SLT</strain>
    </source>
</reference>
<dbReference type="GO" id="GO:0005576">
    <property type="term" value="C:extracellular region"/>
    <property type="evidence" value="ECO:0007669"/>
    <property type="project" value="UniProtKB-SubCell"/>
</dbReference>
<dbReference type="InterPro" id="IPR019776">
    <property type="entry name" value="Flagellar_basal_body_rod_CS"/>
</dbReference>
<dbReference type="InterPro" id="IPR053927">
    <property type="entry name" value="FlgK_helical"/>
</dbReference>
<dbReference type="GO" id="GO:0009424">
    <property type="term" value="C:bacterial-type flagellum hook"/>
    <property type="evidence" value="ECO:0007669"/>
    <property type="project" value="InterPro"/>
</dbReference>